<dbReference type="InterPro" id="IPR036853">
    <property type="entry name" value="Ribosomal_uL14_sf"/>
</dbReference>
<evidence type="ECO:0000256" key="5">
    <source>
        <dbReference type="ARBA" id="ARBA00023274"/>
    </source>
</evidence>
<dbReference type="GO" id="GO:0006412">
    <property type="term" value="P:translation"/>
    <property type="evidence" value="ECO:0007669"/>
    <property type="project" value="InterPro"/>
</dbReference>
<dbReference type="GO" id="GO:0005762">
    <property type="term" value="C:mitochondrial large ribosomal subunit"/>
    <property type="evidence" value="ECO:0007669"/>
    <property type="project" value="TreeGrafter"/>
</dbReference>
<keyword evidence="8" id="KW-1185">Reference proteome</keyword>
<dbReference type="PANTHER" id="PTHR11761:SF3">
    <property type="entry name" value="LARGE RIBOSOMAL SUBUNIT PROTEIN UL14M"/>
    <property type="match status" value="1"/>
</dbReference>
<sequence>MAASLVSKCSCWFLTTLAELDIGLFDSGDLIFKFMLKESSYLQLKGSSSSLGRVHLKLVDETITCLPGKKGDVHTTFEGEGARLVDTIIASVKEAIPNGKVKKDKVVRSVVVHAAIQRGRSDGIEVKFDDNAVVIIDEEGQPKACRSCSSCLYVVHVVPACILPVLVEVLVAEYRSMIKLAHGRTAKKNVASLYQPIIFQADSHSFLLRIKGSLIDETHQLGNPSFSSFPLDKSFSAHVQGTSNVMLKKWSKLALKSSRVHERLALRFVKWVTTLTLKSNRGHLSQMRAGSKFVFHASMSTRPLRKFNPVSEYHVVAILLKSNFRKYFEKD</sequence>
<comment type="caution">
    <text evidence="7">The sequence shown here is derived from an EMBL/GenBank/DDBJ whole genome shotgun (WGS) entry which is preliminary data.</text>
</comment>
<organism evidence="7 8">
    <name type="scientific">Populus deltoides</name>
    <name type="common">Eastern poplar</name>
    <name type="synonym">Eastern cottonwood</name>
    <dbReference type="NCBI Taxonomy" id="3696"/>
    <lineage>
        <taxon>Eukaryota</taxon>
        <taxon>Viridiplantae</taxon>
        <taxon>Streptophyta</taxon>
        <taxon>Embryophyta</taxon>
        <taxon>Tracheophyta</taxon>
        <taxon>Spermatophyta</taxon>
        <taxon>Magnoliopsida</taxon>
        <taxon>eudicotyledons</taxon>
        <taxon>Gunneridae</taxon>
        <taxon>Pentapetalae</taxon>
        <taxon>rosids</taxon>
        <taxon>fabids</taxon>
        <taxon>Malpighiales</taxon>
        <taxon>Salicaceae</taxon>
        <taxon>Saliceae</taxon>
        <taxon>Populus</taxon>
    </lineage>
</organism>
<dbReference type="HAMAP" id="MF_01367">
    <property type="entry name" value="Ribosomal_uL14"/>
    <property type="match status" value="1"/>
</dbReference>
<dbReference type="PANTHER" id="PTHR11761">
    <property type="entry name" value="50S/60S RIBOSOMAL PROTEIN L14/L23"/>
    <property type="match status" value="1"/>
</dbReference>
<evidence type="ECO:0000256" key="3">
    <source>
        <dbReference type="ARBA" id="ARBA00022884"/>
    </source>
</evidence>
<dbReference type="EMBL" id="JACEGQ020000001">
    <property type="protein sequence ID" value="KAH8521538.1"/>
    <property type="molecule type" value="Genomic_DNA"/>
</dbReference>
<protein>
    <submittedName>
        <fullName evidence="7">Uncharacterized protein</fullName>
    </submittedName>
</protein>
<dbReference type="Pfam" id="PF00238">
    <property type="entry name" value="Ribosomal_L14"/>
    <property type="match status" value="1"/>
</dbReference>
<dbReference type="AlphaFoldDB" id="A0A8T2ZW47"/>
<evidence type="ECO:0000256" key="1">
    <source>
        <dbReference type="ARBA" id="ARBA00010745"/>
    </source>
</evidence>
<dbReference type="SUPFAM" id="SSF50193">
    <property type="entry name" value="Ribosomal protein L14"/>
    <property type="match status" value="1"/>
</dbReference>
<gene>
    <name evidence="7" type="ORF">H0E87_002541</name>
</gene>
<dbReference type="GO" id="GO:0070180">
    <property type="term" value="F:large ribosomal subunit rRNA binding"/>
    <property type="evidence" value="ECO:0007669"/>
    <property type="project" value="TreeGrafter"/>
</dbReference>
<dbReference type="SMART" id="SM01374">
    <property type="entry name" value="Ribosomal_L14"/>
    <property type="match status" value="1"/>
</dbReference>
<dbReference type="InterPro" id="IPR000218">
    <property type="entry name" value="Ribosomal_uL14"/>
</dbReference>
<evidence type="ECO:0000313" key="8">
    <source>
        <dbReference type="Proteomes" id="UP000807159"/>
    </source>
</evidence>
<evidence type="ECO:0000256" key="2">
    <source>
        <dbReference type="ARBA" id="ARBA00022730"/>
    </source>
</evidence>
<dbReference type="CDD" id="cd00337">
    <property type="entry name" value="Ribosomal_uL14"/>
    <property type="match status" value="1"/>
</dbReference>
<keyword evidence="4 6" id="KW-0689">Ribosomal protein</keyword>
<comment type="similarity">
    <text evidence="1 6">Belongs to the universal ribosomal protein uL14 family.</text>
</comment>
<accession>A0A8T2ZW47</accession>
<proteinExistence type="inferred from homology"/>
<dbReference type="Gene3D" id="2.40.150.20">
    <property type="entry name" value="Ribosomal protein L14"/>
    <property type="match status" value="1"/>
</dbReference>
<dbReference type="Proteomes" id="UP000807159">
    <property type="component" value="Chromosome 1"/>
</dbReference>
<reference evidence="7" key="1">
    <citation type="journal article" date="2021" name="J. Hered.">
        <title>Genome Assembly of Salicaceae Populus deltoides (Eastern Cottonwood) I-69 Based on Nanopore Sequencing and Hi-C Technologies.</title>
        <authorList>
            <person name="Bai S."/>
            <person name="Wu H."/>
            <person name="Zhang J."/>
            <person name="Pan Z."/>
            <person name="Zhao W."/>
            <person name="Li Z."/>
            <person name="Tong C."/>
        </authorList>
    </citation>
    <scope>NUCLEOTIDE SEQUENCE</scope>
    <source>
        <tissue evidence="7">Leaf</tissue>
    </source>
</reference>
<keyword evidence="3" id="KW-0694">RNA-binding</keyword>
<dbReference type="GO" id="GO:0003735">
    <property type="term" value="F:structural constituent of ribosome"/>
    <property type="evidence" value="ECO:0007669"/>
    <property type="project" value="InterPro"/>
</dbReference>
<evidence type="ECO:0000256" key="6">
    <source>
        <dbReference type="RuleBase" id="RU003949"/>
    </source>
</evidence>
<keyword evidence="2" id="KW-0699">rRNA-binding</keyword>
<keyword evidence="5 6" id="KW-0687">Ribonucleoprotein</keyword>
<evidence type="ECO:0000256" key="4">
    <source>
        <dbReference type="ARBA" id="ARBA00022980"/>
    </source>
</evidence>
<name>A0A8T2ZW47_POPDE</name>
<evidence type="ECO:0000313" key="7">
    <source>
        <dbReference type="EMBL" id="KAH8521538.1"/>
    </source>
</evidence>